<sequence length="199" mass="22617">MAHQCVCGGKHDETELGIHYNLFQKIDIENLECLNETEEGSGASVFKTWENRLDKNKYVESDIDNELLFNIPFTGNIKLKGLIIIGGEDSSHPNKVKLYKNRPYMTFDAVATEPEQVFELCVDPNGVHEYAPKVVKFSSVHHLSLHFTGADKIRIYYIGLRGEWSPLHQHGVTICTYELRPQMSDHPKGDNEDIDKAIS</sequence>
<dbReference type="GO" id="GO:0080090">
    <property type="term" value="P:regulation of primary metabolic process"/>
    <property type="evidence" value="ECO:0007669"/>
    <property type="project" value="UniProtKB-ARBA"/>
</dbReference>
<feature type="domain" description="PITH" evidence="2">
    <location>
        <begin position="11"/>
        <end position="180"/>
    </location>
</feature>
<accession>A0AAJ7J7P4</accession>
<dbReference type="GO" id="GO:0005737">
    <property type="term" value="C:cytoplasm"/>
    <property type="evidence" value="ECO:0007669"/>
    <property type="project" value="UniProtKB-ARBA"/>
</dbReference>
<evidence type="ECO:0000259" key="2">
    <source>
        <dbReference type="PROSITE" id="PS51532"/>
    </source>
</evidence>
<comment type="similarity">
    <text evidence="1">Belongs to the PITHD1 family.</text>
</comment>
<protein>
    <submittedName>
        <fullName evidence="4 5">PITH domain-containing protein GA19395</fullName>
    </submittedName>
</protein>
<dbReference type="RefSeq" id="XP_017886710.1">
    <property type="nucleotide sequence ID" value="XM_018031221.2"/>
</dbReference>
<dbReference type="GeneID" id="108628964"/>
<dbReference type="GO" id="GO:0005634">
    <property type="term" value="C:nucleus"/>
    <property type="evidence" value="ECO:0007669"/>
    <property type="project" value="TreeGrafter"/>
</dbReference>
<dbReference type="KEGG" id="ccal:108628964"/>
<evidence type="ECO:0000256" key="1">
    <source>
        <dbReference type="ARBA" id="ARBA00025788"/>
    </source>
</evidence>
<dbReference type="PROSITE" id="PS51532">
    <property type="entry name" value="PITH"/>
    <property type="match status" value="1"/>
</dbReference>
<evidence type="ECO:0000313" key="5">
    <source>
        <dbReference type="RefSeq" id="XP_017886711.1"/>
    </source>
</evidence>
<dbReference type="InterPro" id="IPR010400">
    <property type="entry name" value="PITH_dom"/>
</dbReference>
<dbReference type="InterPro" id="IPR045099">
    <property type="entry name" value="PITH1-like"/>
</dbReference>
<gene>
    <name evidence="4 5 6" type="primary">LOC108628964</name>
</gene>
<dbReference type="Gene3D" id="2.60.120.470">
    <property type="entry name" value="PITH domain"/>
    <property type="match status" value="1"/>
</dbReference>
<dbReference type="SUPFAM" id="SSF49785">
    <property type="entry name" value="Galactose-binding domain-like"/>
    <property type="match status" value="1"/>
</dbReference>
<dbReference type="InterPro" id="IPR037047">
    <property type="entry name" value="PITH_dom_sf"/>
</dbReference>
<dbReference type="AlphaFoldDB" id="A0AAJ7J7P4"/>
<name>A0AAJ7J7P4_9HYME</name>
<dbReference type="RefSeq" id="XP_017886711.1">
    <property type="nucleotide sequence ID" value="XM_018031222.2"/>
</dbReference>
<evidence type="ECO:0000313" key="4">
    <source>
        <dbReference type="RefSeq" id="XP_017886710.1"/>
    </source>
</evidence>
<dbReference type="Proteomes" id="UP000694925">
    <property type="component" value="Unplaced"/>
</dbReference>
<dbReference type="GO" id="GO:0060255">
    <property type="term" value="P:regulation of macromolecule metabolic process"/>
    <property type="evidence" value="ECO:0007669"/>
    <property type="project" value="UniProtKB-ARBA"/>
</dbReference>
<reference evidence="4 5" key="1">
    <citation type="submission" date="2025-04" db="UniProtKB">
        <authorList>
            <consortium name="RefSeq"/>
        </authorList>
    </citation>
    <scope>IDENTIFICATION</scope>
    <source>
        <tissue evidence="4 5">Whole body</tissue>
    </source>
</reference>
<dbReference type="FunFam" id="2.60.120.470:FF:000002">
    <property type="entry name" value="PITH domain-containing protein 1"/>
    <property type="match status" value="1"/>
</dbReference>
<organism evidence="3 6">
    <name type="scientific">Ceratina calcarata</name>
    <dbReference type="NCBI Taxonomy" id="156304"/>
    <lineage>
        <taxon>Eukaryota</taxon>
        <taxon>Metazoa</taxon>
        <taxon>Ecdysozoa</taxon>
        <taxon>Arthropoda</taxon>
        <taxon>Hexapoda</taxon>
        <taxon>Insecta</taxon>
        <taxon>Pterygota</taxon>
        <taxon>Neoptera</taxon>
        <taxon>Endopterygota</taxon>
        <taxon>Hymenoptera</taxon>
        <taxon>Apocrita</taxon>
        <taxon>Aculeata</taxon>
        <taxon>Apoidea</taxon>
        <taxon>Anthophila</taxon>
        <taxon>Apidae</taxon>
        <taxon>Ceratina</taxon>
        <taxon>Zadontomerus</taxon>
    </lineage>
</organism>
<proteinExistence type="inferred from homology"/>
<evidence type="ECO:0000313" key="6">
    <source>
        <dbReference type="RefSeq" id="XP_017886713.1"/>
    </source>
</evidence>
<dbReference type="Pfam" id="PF06201">
    <property type="entry name" value="PITH"/>
    <property type="match status" value="1"/>
</dbReference>
<keyword evidence="3" id="KW-1185">Reference proteome</keyword>
<dbReference type="InterPro" id="IPR008979">
    <property type="entry name" value="Galactose-bd-like_sf"/>
</dbReference>
<evidence type="ECO:0000313" key="3">
    <source>
        <dbReference type="Proteomes" id="UP000694925"/>
    </source>
</evidence>
<dbReference type="GO" id="GO:0045654">
    <property type="term" value="P:positive regulation of megakaryocyte differentiation"/>
    <property type="evidence" value="ECO:0007669"/>
    <property type="project" value="UniProtKB-ARBA"/>
</dbReference>
<dbReference type="PANTHER" id="PTHR12175:SF1">
    <property type="entry name" value="PITH DOMAIN-CONTAINING PROTEIN 1"/>
    <property type="match status" value="1"/>
</dbReference>
<dbReference type="RefSeq" id="XP_017886713.1">
    <property type="nucleotide sequence ID" value="XM_018031224.2"/>
</dbReference>
<dbReference type="PANTHER" id="PTHR12175">
    <property type="entry name" value="AD039 HT014 THIOREDOXIN FAMILY TRP26"/>
    <property type="match status" value="1"/>
</dbReference>